<evidence type="ECO:0000313" key="2">
    <source>
        <dbReference type="Proteomes" id="UP000830375"/>
    </source>
</evidence>
<proteinExistence type="predicted"/>
<evidence type="ECO:0000313" key="1">
    <source>
        <dbReference type="EMBL" id="KAI2644780.1"/>
    </source>
</evidence>
<gene>
    <name evidence="1" type="ORF">H4Q32_026655</name>
</gene>
<dbReference type="EMBL" id="JACTAM010002441">
    <property type="protein sequence ID" value="KAI2644780.1"/>
    <property type="molecule type" value="Genomic_DNA"/>
</dbReference>
<evidence type="ECO:0008006" key="3">
    <source>
        <dbReference type="Google" id="ProtNLM"/>
    </source>
</evidence>
<comment type="caution">
    <text evidence="1">The sequence shown here is derived from an EMBL/GenBank/DDBJ whole genome shotgun (WGS) entry which is preliminary data.</text>
</comment>
<accession>A0ABQ8L222</accession>
<reference evidence="1 2" key="1">
    <citation type="submission" date="2022-01" db="EMBL/GenBank/DDBJ databases">
        <title>A high-quality chromosome-level genome assembly of rohu carp, Labeo rohita.</title>
        <authorList>
            <person name="Arick M.A. II"/>
            <person name="Hsu C.-Y."/>
            <person name="Magbanua Z."/>
            <person name="Pechanova O."/>
            <person name="Grover C."/>
            <person name="Miller E."/>
            <person name="Thrash A."/>
            <person name="Ezzel L."/>
            <person name="Alam S."/>
            <person name="Benzie J."/>
            <person name="Hamilton M."/>
            <person name="Karsi A."/>
            <person name="Lawrence M.L."/>
            <person name="Peterson D.G."/>
        </authorList>
    </citation>
    <scope>NUCLEOTIDE SEQUENCE [LARGE SCALE GENOMIC DNA]</scope>
    <source>
        <strain evidence="2">BAU-BD-2019</strain>
        <tissue evidence="1">Blood</tissue>
    </source>
</reference>
<organism evidence="1 2">
    <name type="scientific">Labeo rohita</name>
    <name type="common">Indian major carp</name>
    <name type="synonym">Cyprinus rohita</name>
    <dbReference type="NCBI Taxonomy" id="84645"/>
    <lineage>
        <taxon>Eukaryota</taxon>
        <taxon>Metazoa</taxon>
        <taxon>Chordata</taxon>
        <taxon>Craniata</taxon>
        <taxon>Vertebrata</taxon>
        <taxon>Euteleostomi</taxon>
        <taxon>Actinopterygii</taxon>
        <taxon>Neopterygii</taxon>
        <taxon>Teleostei</taxon>
        <taxon>Ostariophysi</taxon>
        <taxon>Cypriniformes</taxon>
        <taxon>Cyprinidae</taxon>
        <taxon>Labeoninae</taxon>
        <taxon>Labeonini</taxon>
        <taxon>Labeo</taxon>
    </lineage>
</organism>
<name>A0ABQ8L222_LABRO</name>
<sequence>MAQRCQSSYSRVCEYVMKAWADHINTTDFAPCKQKQQELSVQDGCVLWGDTEQGHSVLVEQLHKSHPDMLRTKGLAMSYLWWPKLDDDIEANVKD</sequence>
<protein>
    <recommendedName>
        <fullName evidence="3">Integrase zinc-binding domain-containing protein</fullName>
    </recommendedName>
</protein>
<dbReference type="Proteomes" id="UP000830375">
    <property type="component" value="Unassembled WGS sequence"/>
</dbReference>
<keyword evidence="2" id="KW-1185">Reference proteome</keyword>